<feature type="region of interest" description="Disordered" evidence="1">
    <location>
        <begin position="1395"/>
        <end position="1540"/>
    </location>
</feature>
<dbReference type="OrthoDB" id="423355at2759"/>
<feature type="compositionally biased region" description="Basic residues" evidence="1">
    <location>
        <begin position="1662"/>
        <end position="1673"/>
    </location>
</feature>
<dbReference type="EMBL" id="LSRX01000174">
    <property type="protein sequence ID" value="OLQ05839.1"/>
    <property type="molecule type" value="Genomic_DNA"/>
</dbReference>
<dbReference type="PANTHER" id="PTHR48194">
    <property type="entry name" value="FINGER PROTEIN, PUTATIVE-RELATED"/>
    <property type="match status" value="1"/>
</dbReference>
<keyword evidence="3" id="KW-1185">Reference proteome</keyword>
<protein>
    <submittedName>
        <fullName evidence="2">Uncharacterized protein</fullName>
    </submittedName>
</protein>
<evidence type="ECO:0000256" key="1">
    <source>
        <dbReference type="SAM" id="MobiDB-lite"/>
    </source>
</evidence>
<feature type="compositionally biased region" description="Low complexity" evidence="1">
    <location>
        <begin position="809"/>
        <end position="830"/>
    </location>
</feature>
<reference evidence="2 3" key="1">
    <citation type="submission" date="2016-02" db="EMBL/GenBank/DDBJ databases">
        <title>Genome analysis of coral dinoflagellate symbionts highlights evolutionary adaptations to a symbiotic lifestyle.</title>
        <authorList>
            <person name="Aranda M."/>
            <person name="Li Y."/>
            <person name="Liew Y.J."/>
            <person name="Baumgarten S."/>
            <person name="Simakov O."/>
            <person name="Wilson M."/>
            <person name="Piel J."/>
            <person name="Ashoor H."/>
            <person name="Bougouffa S."/>
            <person name="Bajic V.B."/>
            <person name="Ryu T."/>
            <person name="Ravasi T."/>
            <person name="Bayer T."/>
            <person name="Micklem G."/>
            <person name="Kim H."/>
            <person name="Bhak J."/>
            <person name="Lajeunesse T.C."/>
            <person name="Voolstra C.R."/>
        </authorList>
    </citation>
    <scope>NUCLEOTIDE SEQUENCE [LARGE SCALE GENOMIC DNA]</scope>
    <source>
        <strain evidence="2 3">CCMP2467</strain>
    </source>
</reference>
<organism evidence="2 3">
    <name type="scientific">Symbiodinium microadriaticum</name>
    <name type="common">Dinoflagellate</name>
    <name type="synonym">Zooxanthella microadriatica</name>
    <dbReference type="NCBI Taxonomy" id="2951"/>
    <lineage>
        <taxon>Eukaryota</taxon>
        <taxon>Sar</taxon>
        <taxon>Alveolata</taxon>
        <taxon>Dinophyceae</taxon>
        <taxon>Suessiales</taxon>
        <taxon>Symbiodiniaceae</taxon>
        <taxon>Symbiodinium</taxon>
    </lineage>
</organism>
<feature type="compositionally biased region" description="Low complexity" evidence="1">
    <location>
        <begin position="1611"/>
        <end position="1626"/>
    </location>
</feature>
<feature type="compositionally biased region" description="Acidic residues" evidence="1">
    <location>
        <begin position="1630"/>
        <end position="1655"/>
    </location>
</feature>
<feature type="region of interest" description="Disordered" evidence="1">
    <location>
        <begin position="1826"/>
        <end position="1848"/>
    </location>
</feature>
<gene>
    <name evidence="2" type="ORF">AK812_SmicGene10936</name>
</gene>
<sequence length="2538" mass="276554">MAAPDVPILEDRQLQWAVPYFLVLFYDEAKTRSETCTAAERRKQLKKSFYTAASQRLCAEWHSAIWPGVCFPEPLPTKTKDGESLGRMSEKTCDTSIMIAALASKLGEPNTYPSTTRCCHRFLKEVVTLLARASEFTVALVDLQWFRASNCRVSADGTVDGNLFWGSTCDRVDKLKAIWRDDSEDSLVQTPESVPHVADIVAFAFHRCHGSEPDEISEEVKLLRAIAYRDAHQISVGRLAYPLLNVCYVPYAERMRAEFRDQKIFHDLVSTENAEKLAAASQGLQAAWRFIGKQVPELQESMWTTARYTSSMCTGVYTAESALVVAARIVNASRYFEINKNCFQCIIDNHSWGNQATGQQLPMPCVFGDMMRLVPDGTLTGFEDARAAIYSADTVQWQECRVHGTSCLLPHVDFDMSGLPCVDNSQMKQCNGPRQFEEGPTGPLFCVWALRLRRYHVPLAVLENTPATRIAAKVVCQNPGTASDFALPCANKDLHVQILESLLGDLCNVYPLRVEPADIGHSGVSRARLYVIVAMKTARVLADPVQLVHSVADHVRARFQTKPRDYLIAGDLEVQFEAFATASSPACRYSPRAAGVPFRSNVLDLSYLLTKREAHAVERLNELYTTRTGDRPESNPDLCYFLGDDPSFTVNWSAISNRVPVLRRNAGKIWFPAEKRWMTSAEKLLTPQLSYMHLLACMTFPVEPHVASSLLVPAMGTRDTKRAAQLLGNAMSLQCACLVQMIAFSVIAACWPCPRHERLCDMTRAHHFRLEVYRPKSVRSSETTVALMIPLGSGSAGSLPPSGYPPQGPGAAAATAASSPGGCPSQNLSAAAAATAPPPASMHPAQYAGYMPGFPMPMPAGYYPPPHNPSVLPHGAPQPLPSPGGEQVDDGGSATTANRRRRRTAKAEAKKGGKGGGPVIYASQWNGITGDFANTSYLDTLPDDVLHSLSWWYWGKHPHDKLTAEEKANADKTANTLLQQYSRRQRPGDHISADVIHSFCRAWQGGQDSFRLNKHGSAWMLDNGHVELDISAHLDSPYHKVYCLRLEKSSGRAYVIATESSRTSVLGGGLSRVAPNVLYCDQVMKPVQNLQQEPLVLLAKEHFKALLTPRALEFHLREPSSPAVAPMPNPTPAPTPIKTQAPPPPKLLAMAHAGTALLAGMTPEGSVATPTLPGRCACGEPKATCSVCGLGYAQQIPESLDCPSSSEDEALVPQEPFKLHFDSATQLHVLTETASQADSKRHGEYFVVSAGKKAKAIWAWKAFGYEDPAKKQKAALAAPAQAVLTPLQDRLQRGLALAGQSKGDSSPASSSFQDVKTPLTKKFPSECLAPPPSHAETPLTEKALSEGATPPRGHAETPPTKKPLSDCATPPPVTRKRRLTKESLEELQCELGAKDAKCNAGGEEEPQTFADGVTSAAAASPPEKPEPEKAPLPAPAAEEPAPSPVLEKAKSPPPAAEAEATDPTPPPAKKAHTSPPPAAGNTDPAPPPAKKAKGPPPPVPPPAVAQTTPPPPAKASPAAGENSAVPKESKATPPVAMVPNKATPPIAVATAPVSSTGPTMVGFQDGVTLVEGEPATASINKETPPPAGPKAKQHGLRRSGFRRLISVVVKNNNINNNDNSNNNNNHNDNDDNDNDDNDNDNDNDDDDNDDDDDDNNNNSKSHNSRHSHNHNHNNHSLRRWTHFLDARSIADLILMPALAKQSDSPAVQKFTGKRAEMHELEDQEGTIVRKSKANLQHVQVIVKAVNTTLRSSTGNALSRAGLSVKVLKATFQGGGTWLSKRELVEQFTERCKSLVEEWTISAELLSCLAADQVDEPWDADAELPPAAEAEDPEDDDDEGEPTNRQDFQKWRAKFRNNVELAAELYQDRSLQQSLRMIYVTTRPAAQEYYDAIQIHKQGQEETAFLETAWKVLVEISSARCWSQAMYSTCMPFAMSAVFGPSNTHGPAMEFIRNLDAGLAEAHRLLAREPGSATGVAVTALLKDLWWHTTQLALEGIQTCRDARFSASCSELRSFVFCCFAGPSNTKFTCEDVFAHMAHVTQRSQKGAQVMSKQPGRNQWCRYFYASTCTSALNNGYKHIGCESSDYHTIQMEKSERYGLYFSATRPPDQRLELGSLEQVKQKWGTAGTLADMRMCAATVTVQRCAEQGSFEAVADYWTGTFRDRDRFKTLDLLPSDVISSHVLSLPHAGVFFSKGLVILNSAEDTAYLSLGFRGWAAQAVPLQIVGRTQGGELMFVVSAEIVQGRMQPHWLWNSTATATGTRWKACQVNIMHPACLPAQHRRHVCALRQCSPVEGLVKACLRASCVLTQDVIVKLCKANKAPKAVPTGKLNKKGKRSTRKGDHVRALLSVVFPEMDSESDEYTRILEGLVGGTSPTVAEDCSEEILSGIKALDPDNQEKFAGLRSMAEKVEVEKQVRKRVRKARAGEGRSSGQDSKDPASSSGAQPRAEREDASDAQRGPSKQPNQPKAHFTPSALPTFDQVRAAVRQLRAAEEPAPARAAPKTSAASTNPNRELRIARPKPSVMEPASKRRKKDAKS</sequence>
<feature type="compositionally biased region" description="Polar residues" evidence="1">
    <location>
        <begin position="2430"/>
        <end position="2444"/>
    </location>
</feature>
<feature type="region of interest" description="Disordered" evidence="1">
    <location>
        <begin position="1611"/>
        <end position="1673"/>
    </location>
</feature>
<name>A0A1Q9EEK3_SYMMI</name>
<feature type="compositionally biased region" description="Acidic residues" evidence="1">
    <location>
        <begin position="1828"/>
        <end position="1840"/>
    </location>
</feature>
<feature type="region of interest" description="Disordered" evidence="1">
    <location>
        <begin position="798"/>
        <end position="830"/>
    </location>
</feature>
<accession>A0A1Q9EEK3</accession>
<feature type="region of interest" description="Disordered" evidence="1">
    <location>
        <begin position="868"/>
        <end position="915"/>
    </location>
</feature>
<feature type="compositionally biased region" description="Pro residues" evidence="1">
    <location>
        <begin position="1463"/>
        <end position="1514"/>
    </location>
</feature>
<proteinExistence type="predicted"/>
<feature type="region of interest" description="Disordered" evidence="1">
    <location>
        <begin position="1576"/>
        <end position="1599"/>
    </location>
</feature>
<dbReference type="Proteomes" id="UP000186817">
    <property type="component" value="Unassembled WGS sequence"/>
</dbReference>
<comment type="caution">
    <text evidence="2">The sequence shown here is derived from an EMBL/GenBank/DDBJ whole genome shotgun (WGS) entry which is preliminary data.</text>
</comment>
<dbReference type="InterPro" id="IPR053129">
    <property type="entry name" value="Integrator_complex_assoc"/>
</dbReference>
<feature type="region of interest" description="Disordered" evidence="1">
    <location>
        <begin position="2414"/>
        <end position="2538"/>
    </location>
</feature>
<dbReference type="PANTHER" id="PTHR48194:SF1">
    <property type="entry name" value="INTEGRATOR COMPLEX SUBUNIT 10-LIKE PROTEIN"/>
    <property type="match status" value="1"/>
</dbReference>
<feature type="region of interest" description="Disordered" evidence="1">
    <location>
        <begin position="1322"/>
        <end position="1381"/>
    </location>
</feature>
<evidence type="ECO:0000313" key="2">
    <source>
        <dbReference type="EMBL" id="OLQ05839.1"/>
    </source>
</evidence>
<evidence type="ECO:0000313" key="3">
    <source>
        <dbReference type="Proteomes" id="UP000186817"/>
    </source>
</evidence>
<feature type="compositionally biased region" description="Low complexity" evidence="1">
    <location>
        <begin position="2481"/>
        <end position="2509"/>
    </location>
</feature>